<reference evidence="2 3" key="1">
    <citation type="submission" date="2014-10" db="EMBL/GenBank/DDBJ databases">
        <title>Complete genome sequence of Parvimonas micra KCOM 1535 (= ChDC B708).</title>
        <authorList>
            <person name="Kook J.-K."/>
            <person name="Park S.-N."/>
            <person name="Lim Y.K."/>
            <person name="Roh H."/>
        </authorList>
    </citation>
    <scope>NUCLEOTIDE SEQUENCE [LARGE SCALE GENOMIC DNA]</scope>
    <source>
        <strain evidence="3">KCOM 1535 / ChDC B708</strain>
    </source>
</reference>
<evidence type="ECO:0000313" key="3">
    <source>
        <dbReference type="Proteomes" id="UP000031386"/>
    </source>
</evidence>
<keyword evidence="1" id="KW-1133">Transmembrane helix</keyword>
<dbReference type="AlphaFoldDB" id="A0A0B4S0L7"/>
<sequence length="215" mass="25426">MDEELYDLLKQKRKIEAIKYIRNKYDMDFKRAKETVDNLTEKVEYFEGKNLGLYSEDFSDNKNLDTSEISDDNLYALIKENRKVEAIKYVREKYNFDLKTSKNIVDSLDINNLMAFTEKNIVSASKTDFSKCGSGYRNESYSYEMIDGKQHFFAYKDGEKREVGRTAIPSEILKWFEKAGEKASDEYEDKEYRKKNIFWGILLVALIVGIYFYFN</sequence>
<dbReference type="EMBL" id="CP009761">
    <property type="protein sequence ID" value="AIZ36054.1"/>
    <property type="molecule type" value="Genomic_DNA"/>
</dbReference>
<keyword evidence="2" id="KW-0687">Ribonucleoprotein</keyword>
<accession>A0A0B4S0L7</accession>
<keyword evidence="1" id="KW-0812">Transmembrane</keyword>
<dbReference type="RefSeq" id="WP_041953420.1">
    <property type="nucleotide sequence ID" value="NZ_CP009761.1"/>
</dbReference>
<dbReference type="GO" id="GO:0005840">
    <property type="term" value="C:ribosome"/>
    <property type="evidence" value="ECO:0007669"/>
    <property type="project" value="UniProtKB-KW"/>
</dbReference>
<keyword evidence="1" id="KW-0472">Membrane</keyword>
<dbReference type="KEGG" id="pmic:NW74_01075"/>
<dbReference type="Gene3D" id="3.30.1390.10">
    <property type="match status" value="2"/>
</dbReference>
<evidence type="ECO:0000256" key="1">
    <source>
        <dbReference type="SAM" id="Phobius"/>
    </source>
</evidence>
<dbReference type="OrthoDB" id="1701057at2"/>
<proteinExistence type="predicted"/>
<keyword evidence="2" id="KW-0689">Ribosomal protein</keyword>
<keyword evidence="3" id="KW-1185">Reference proteome</keyword>
<dbReference type="InterPro" id="IPR014719">
    <property type="entry name" value="Ribosomal_bL12_C/ClpS-like"/>
</dbReference>
<gene>
    <name evidence="2" type="ORF">NW74_01075</name>
</gene>
<dbReference type="STRING" id="33033.NW74_01075"/>
<evidence type="ECO:0000313" key="2">
    <source>
        <dbReference type="EMBL" id="AIZ36054.1"/>
    </source>
</evidence>
<protein>
    <submittedName>
        <fullName evidence="2">50S ribosomal protein L7/L12</fullName>
    </submittedName>
</protein>
<feature type="transmembrane region" description="Helical" evidence="1">
    <location>
        <begin position="197"/>
        <end position="214"/>
    </location>
</feature>
<name>A0A0B4S0L7_9FIRM</name>
<dbReference type="Proteomes" id="UP000031386">
    <property type="component" value="Chromosome"/>
</dbReference>
<organism evidence="2 3">
    <name type="scientific">Parvimonas micra</name>
    <dbReference type="NCBI Taxonomy" id="33033"/>
    <lineage>
        <taxon>Bacteria</taxon>
        <taxon>Bacillati</taxon>
        <taxon>Bacillota</taxon>
        <taxon>Tissierellia</taxon>
        <taxon>Tissierellales</taxon>
        <taxon>Peptoniphilaceae</taxon>
        <taxon>Parvimonas</taxon>
    </lineage>
</organism>